<dbReference type="EMBL" id="JBBNAF010000010">
    <property type="protein sequence ID" value="KAK9106652.1"/>
    <property type="molecule type" value="Genomic_DNA"/>
</dbReference>
<proteinExistence type="predicted"/>
<dbReference type="AlphaFoldDB" id="A0AAP0FEY8"/>
<organism evidence="2 3">
    <name type="scientific">Stephania yunnanensis</name>
    <dbReference type="NCBI Taxonomy" id="152371"/>
    <lineage>
        <taxon>Eukaryota</taxon>
        <taxon>Viridiplantae</taxon>
        <taxon>Streptophyta</taxon>
        <taxon>Embryophyta</taxon>
        <taxon>Tracheophyta</taxon>
        <taxon>Spermatophyta</taxon>
        <taxon>Magnoliopsida</taxon>
        <taxon>Ranunculales</taxon>
        <taxon>Menispermaceae</taxon>
        <taxon>Menispermoideae</taxon>
        <taxon>Cissampelideae</taxon>
        <taxon>Stephania</taxon>
    </lineage>
</organism>
<evidence type="ECO:0000313" key="3">
    <source>
        <dbReference type="Proteomes" id="UP001420932"/>
    </source>
</evidence>
<evidence type="ECO:0000256" key="1">
    <source>
        <dbReference type="SAM" id="MobiDB-lite"/>
    </source>
</evidence>
<gene>
    <name evidence="2" type="ORF">Syun_022663</name>
</gene>
<reference evidence="2 3" key="1">
    <citation type="submission" date="2024-01" db="EMBL/GenBank/DDBJ databases">
        <title>Genome assemblies of Stephania.</title>
        <authorList>
            <person name="Yang L."/>
        </authorList>
    </citation>
    <scope>NUCLEOTIDE SEQUENCE [LARGE SCALE GENOMIC DNA]</scope>
    <source>
        <strain evidence="2">YNDBR</strain>
        <tissue evidence="2">Leaf</tissue>
    </source>
</reference>
<protein>
    <submittedName>
        <fullName evidence="2">Uncharacterized protein</fullName>
    </submittedName>
</protein>
<accession>A0AAP0FEY8</accession>
<keyword evidence="3" id="KW-1185">Reference proteome</keyword>
<feature type="region of interest" description="Disordered" evidence="1">
    <location>
        <begin position="35"/>
        <end position="57"/>
    </location>
</feature>
<sequence>MPRGLGHASTLRHSVSDESSASAIFLSDCGMKISRRPASPTLGEPSATSEARLRKEQRRLTSEVYYSRLDRMGAI</sequence>
<dbReference type="Proteomes" id="UP001420932">
    <property type="component" value="Unassembled WGS sequence"/>
</dbReference>
<name>A0AAP0FEY8_9MAGN</name>
<evidence type="ECO:0000313" key="2">
    <source>
        <dbReference type="EMBL" id="KAK9106652.1"/>
    </source>
</evidence>
<comment type="caution">
    <text evidence="2">The sequence shown here is derived from an EMBL/GenBank/DDBJ whole genome shotgun (WGS) entry which is preliminary data.</text>
</comment>